<feature type="transmembrane region" description="Helical" evidence="14">
    <location>
        <begin position="105"/>
        <end position="130"/>
    </location>
</feature>
<feature type="transmembrane region" description="Helical" evidence="14">
    <location>
        <begin position="73"/>
        <end position="93"/>
    </location>
</feature>
<evidence type="ECO:0000256" key="11">
    <source>
        <dbReference type="ARBA" id="ARBA00023251"/>
    </source>
</evidence>
<dbReference type="InterPro" id="IPR051211">
    <property type="entry name" value="PG_lysyltransferase"/>
</dbReference>
<feature type="transmembrane region" description="Helical" evidence="14">
    <location>
        <begin position="418"/>
        <end position="435"/>
    </location>
</feature>
<keyword evidence="7 14" id="KW-0812">Transmembrane</keyword>
<feature type="transmembrane region" description="Helical" evidence="14">
    <location>
        <begin position="151"/>
        <end position="173"/>
    </location>
</feature>
<keyword evidence="10 14" id="KW-0472">Membrane</keyword>
<dbReference type="SUPFAM" id="SSF55729">
    <property type="entry name" value="Acyl-CoA N-acyltransferases (Nat)"/>
    <property type="match status" value="1"/>
</dbReference>
<evidence type="ECO:0000256" key="10">
    <source>
        <dbReference type="ARBA" id="ARBA00023136"/>
    </source>
</evidence>
<feature type="transmembrane region" description="Helical" evidence="14">
    <location>
        <begin position="351"/>
        <end position="373"/>
    </location>
</feature>
<feature type="transmembrane region" description="Helical" evidence="14">
    <location>
        <begin position="185"/>
        <end position="208"/>
    </location>
</feature>
<reference evidence="17" key="1">
    <citation type="submission" date="2017-05" db="EMBL/GenBank/DDBJ databases">
        <authorList>
            <person name="Macchi M."/>
            <person name="Festa S."/>
            <person name="Coppotelli B.M."/>
            <person name="Morelli I.S."/>
        </authorList>
    </citation>
    <scope>NUCLEOTIDE SEQUENCE [LARGE SCALE GENOMIC DNA]</scope>
    <source>
        <strain evidence="17">I</strain>
    </source>
</reference>
<evidence type="ECO:0000256" key="2">
    <source>
        <dbReference type="ARBA" id="ARBA00008627"/>
    </source>
</evidence>
<comment type="similarity">
    <text evidence="2">Belongs to the LPG synthase family.</text>
</comment>
<keyword evidence="11" id="KW-0046">Antibiotic resistance</keyword>
<organism evidence="16 17">
    <name type="scientific">Inquilinus limosus</name>
    <dbReference type="NCBI Taxonomy" id="171674"/>
    <lineage>
        <taxon>Bacteria</taxon>
        <taxon>Pseudomonadati</taxon>
        <taxon>Pseudomonadota</taxon>
        <taxon>Alphaproteobacteria</taxon>
        <taxon>Rhodospirillales</taxon>
        <taxon>Rhodospirillaceae</taxon>
        <taxon>Inquilinus</taxon>
    </lineage>
</organism>
<dbReference type="STRING" id="1122125.GCA_000423185_06539"/>
<evidence type="ECO:0000256" key="5">
    <source>
        <dbReference type="ARBA" id="ARBA00022475"/>
    </source>
</evidence>
<dbReference type="InterPro" id="IPR016181">
    <property type="entry name" value="Acyl_CoA_acyltransferase"/>
</dbReference>
<dbReference type="EC" id="2.3.2.3" evidence="3"/>
<evidence type="ECO:0000313" key="16">
    <source>
        <dbReference type="EMBL" id="OWJ67146.1"/>
    </source>
</evidence>
<evidence type="ECO:0000256" key="1">
    <source>
        <dbReference type="ARBA" id="ARBA00004651"/>
    </source>
</evidence>
<name>A0A211ZPN1_9PROT</name>
<feature type="transmembrane region" description="Helical" evidence="14">
    <location>
        <begin position="35"/>
        <end position="52"/>
    </location>
</feature>
<dbReference type="Pfam" id="PF09924">
    <property type="entry name" value="LPG_synthase_C"/>
    <property type="match status" value="1"/>
</dbReference>
<dbReference type="PANTHER" id="PTHR34697">
    <property type="entry name" value="PHOSPHATIDYLGLYCEROL LYSYLTRANSFERASE"/>
    <property type="match status" value="1"/>
</dbReference>
<gene>
    <name evidence="16" type="ORF">BWR60_11470</name>
</gene>
<evidence type="ECO:0000259" key="15">
    <source>
        <dbReference type="Pfam" id="PF09924"/>
    </source>
</evidence>
<keyword evidence="17" id="KW-1185">Reference proteome</keyword>
<dbReference type="EMBL" id="NHON01000016">
    <property type="protein sequence ID" value="OWJ67146.1"/>
    <property type="molecule type" value="Genomic_DNA"/>
</dbReference>
<keyword evidence="5" id="KW-1003">Cell membrane</keyword>
<dbReference type="GO" id="GO:0050071">
    <property type="term" value="F:phosphatidylglycerol lysyltransferase activity"/>
    <property type="evidence" value="ECO:0007669"/>
    <property type="project" value="UniProtKB-EC"/>
</dbReference>
<dbReference type="Pfam" id="PF03706">
    <property type="entry name" value="LPG_synthase_TM"/>
    <property type="match status" value="1"/>
</dbReference>
<feature type="domain" description="Phosphatidylglycerol lysyltransferase C-terminal" evidence="15">
    <location>
        <begin position="559"/>
        <end position="849"/>
    </location>
</feature>
<feature type="transmembrane region" description="Helical" evidence="14">
    <location>
        <begin position="220"/>
        <end position="249"/>
    </location>
</feature>
<keyword evidence="6" id="KW-0808">Transferase</keyword>
<evidence type="ECO:0000256" key="8">
    <source>
        <dbReference type="ARBA" id="ARBA00022989"/>
    </source>
</evidence>
<dbReference type="PANTHER" id="PTHR34697:SF2">
    <property type="entry name" value="PHOSPHATIDYLGLYCEROL LYSYLTRANSFERASE"/>
    <property type="match status" value="1"/>
</dbReference>
<feature type="transmembrane region" description="Helical" evidence="14">
    <location>
        <begin position="255"/>
        <end position="274"/>
    </location>
</feature>
<keyword evidence="8 14" id="KW-1133">Transmembrane helix</keyword>
<feature type="transmembrane region" description="Helical" evidence="14">
    <location>
        <begin position="312"/>
        <end position="330"/>
    </location>
</feature>
<dbReference type="AlphaFoldDB" id="A0A211ZPN1"/>
<evidence type="ECO:0000313" key="17">
    <source>
        <dbReference type="Proteomes" id="UP000196655"/>
    </source>
</evidence>
<comment type="subcellular location">
    <subcellularLocation>
        <location evidence="1">Cell membrane</location>
        <topology evidence="1">Multi-pass membrane protein</topology>
    </subcellularLocation>
</comment>
<dbReference type="NCBIfam" id="NF033480">
    <property type="entry name" value="bifunc_MprF"/>
    <property type="match status" value="1"/>
</dbReference>
<evidence type="ECO:0000256" key="13">
    <source>
        <dbReference type="ARBA" id="ARBA00047540"/>
    </source>
</evidence>
<dbReference type="GO" id="GO:0046677">
    <property type="term" value="P:response to antibiotic"/>
    <property type="evidence" value="ECO:0007669"/>
    <property type="project" value="UniProtKB-KW"/>
</dbReference>
<keyword evidence="9" id="KW-0443">Lipid metabolism</keyword>
<accession>A0A211ZPN1</accession>
<dbReference type="GO" id="GO:0055091">
    <property type="term" value="P:phospholipid homeostasis"/>
    <property type="evidence" value="ECO:0007669"/>
    <property type="project" value="TreeGrafter"/>
</dbReference>
<dbReference type="InterPro" id="IPR022791">
    <property type="entry name" value="L-PG_synthase/AglD"/>
</dbReference>
<dbReference type="InterPro" id="IPR024320">
    <property type="entry name" value="LPG_synthase_C"/>
</dbReference>
<evidence type="ECO:0000256" key="4">
    <source>
        <dbReference type="ARBA" id="ARBA00021546"/>
    </source>
</evidence>
<evidence type="ECO:0000256" key="6">
    <source>
        <dbReference type="ARBA" id="ARBA00022679"/>
    </source>
</evidence>
<feature type="transmembrane region" description="Helical" evidence="14">
    <location>
        <begin position="517"/>
        <end position="537"/>
    </location>
</feature>
<feature type="transmembrane region" description="Helical" evidence="14">
    <location>
        <begin position="477"/>
        <end position="497"/>
    </location>
</feature>
<evidence type="ECO:0000256" key="9">
    <source>
        <dbReference type="ARBA" id="ARBA00023098"/>
    </source>
</evidence>
<comment type="catalytic activity">
    <reaction evidence="13">
        <text>L-lysyl-tRNA(Lys) + a 1,2-diacyl-sn-glycero-3-phospho-(1'-sn-glycerol) = a 1,2-diacyl-sn-glycero-3-phospho-1'-(3'-O-L-lysyl)-sn-glycerol + tRNA(Lys)</text>
        <dbReference type="Rhea" id="RHEA:10668"/>
        <dbReference type="Rhea" id="RHEA-COMP:9696"/>
        <dbReference type="Rhea" id="RHEA-COMP:9697"/>
        <dbReference type="ChEBI" id="CHEBI:64716"/>
        <dbReference type="ChEBI" id="CHEBI:75792"/>
        <dbReference type="ChEBI" id="CHEBI:78442"/>
        <dbReference type="ChEBI" id="CHEBI:78529"/>
        <dbReference type="EC" id="2.3.2.3"/>
    </reaction>
</comment>
<comment type="caution">
    <text evidence="16">The sequence shown here is derived from an EMBL/GenBank/DDBJ whole genome shotgun (WGS) entry which is preliminary data.</text>
</comment>
<dbReference type="GO" id="GO:0006629">
    <property type="term" value="P:lipid metabolic process"/>
    <property type="evidence" value="ECO:0007669"/>
    <property type="project" value="UniProtKB-KW"/>
</dbReference>
<evidence type="ECO:0000256" key="14">
    <source>
        <dbReference type="SAM" id="Phobius"/>
    </source>
</evidence>
<evidence type="ECO:0000256" key="3">
    <source>
        <dbReference type="ARBA" id="ARBA00012014"/>
    </source>
</evidence>
<dbReference type="OrthoDB" id="145485at2"/>
<dbReference type="GO" id="GO:0005886">
    <property type="term" value="C:plasma membrane"/>
    <property type="evidence" value="ECO:0007669"/>
    <property type="project" value="UniProtKB-SubCell"/>
</dbReference>
<proteinExistence type="inferred from homology"/>
<dbReference type="Proteomes" id="UP000196655">
    <property type="component" value="Unassembled WGS sequence"/>
</dbReference>
<evidence type="ECO:0000256" key="12">
    <source>
        <dbReference type="ARBA" id="ARBA00031899"/>
    </source>
</evidence>
<protein>
    <recommendedName>
        <fullName evidence="4">Phosphatidylglycerol lysyltransferase</fullName>
        <ecNumber evidence="3">2.3.2.3</ecNumber>
    </recommendedName>
    <alternativeName>
        <fullName evidence="12">Lysylphosphatidylglycerol synthase</fullName>
    </alternativeName>
</protein>
<feature type="transmembrane region" description="Helical" evidence="14">
    <location>
        <begin position="393"/>
        <end position="413"/>
    </location>
</feature>
<evidence type="ECO:0000256" key="7">
    <source>
        <dbReference type="ARBA" id="ARBA00022692"/>
    </source>
</evidence>
<sequence length="877" mass="94736">MSTAQPQAVSLPTVDAAGVAGTVTLRPMHQRLKPALLTIITLLLFAGAAYAIRQELAAMSWHDLIARIRALPWTSVGLALLGTIGSFIALMGYDWSALRYVGARVPLRTMALASFCGYAVGNTIGGLVTASSVRYRVYTATGLEFGDIARVAGFCALAFGFGIVTVGAAAVLLQPHLLTRALGVHSVWTNSGAAAILAVAALFLLLCARRRPDQPFLGRIPLPSFGIAAGQLVISTVELLFAGLAFWVLLPHGSVAFSAFFVVFVVATVAGIISHVPGGVGVFESVMLLGLGPVLPPQAIAAALVVYRAVYFLIPVILAVGILASAETARGLRRLQNHAPTRLTLDVAGRLMPSVMAALIFVVGTLLLVSAATPTLKSRFEILENLPVAVVELSHILAAVTGLALLVVAWGLFRRLIAAYWLTLLLLAASAVLALGKGFAWREALLLLLCLVIMLPCREEFWRRSALFDQPMTPGWLIALGSVVGGMAWLTFFSFRHVAYANDLWWTFEIHDEASRALRAMVAVSLLATLYGLWHLVRAQRGRMAAPTAAEIHQAEQILRQQPRAEANLVRMGDKALLFSDSGRAFLMYAIQGRTWAALGDPIGAREDWPELIWRFREMTEATSGRPAHYGVRAETLPLYLDTGMTLSKLGEEARVPLRSFTLEGGSRKKALRYALSRGEKDGLTFEIVPAGTGSALISELAAVSDDWLHKQAAKEKRFSLGAFIPGYVHGSPTALVRENGRLVAFATLMVTEAKSEVAIDLMRHTEANSKLVMEYLITKLIVHFKEQGYEALSLGMAPLSGLESHPLAPLWHRIGRFVYRSGARFYNFEGLRAFKQKYDPVWEPRYLATPSGLAPALAISDIAALIGGGIKGLVAR</sequence>